<dbReference type="PANTHER" id="PTHR42732:SF1">
    <property type="entry name" value="BETA-MANNOSIDASE"/>
    <property type="match status" value="1"/>
</dbReference>
<dbReference type="Proteomes" id="UP001247805">
    <property type="component" value="Unassembled WGS sequence"/>
</dbReference>
<gene>
    <name evidence="2" type="ORF">RS130_23300</name>
</gene>
<dbReference type="InterPro" id="IPR032311">
    <property type="entry name" value="DUF4982"/>
</dbReference>
<dbReference type="Pfam" id="PF16355">
    <property type="entry name" value="DUF4982"/>
    <property type="match status" value="1"/>
</dbReference>
<comment type="caution">
    <text evidence="2">The sequence shown here is derived from an EMBL/GenBank/DDBJ whole genome shotgun (WGS) entry which is preliminary data.</text>
</comment>
<name>A0ABU3T2E4_9ALTE</name>
<dbReference type="Gene3D" id="2.60.40.10">
    <property type="entry name" value="Immunoglobulins"/>
    <property type="match status" value="2"/>
</dbReference>
<reference evidence="2 3" key="1">
    <citation type="submission" date="2023-10" db="EMBL/GenBank/DDBJ databases">
        <title>Glaciecola aquimarina strain GGW-M5 nov., isolated from a coastal seawater.</title>
        <authorList>
            <person name="Bayburt H."/>
            <person name="Kim J.M."/>
            <person name="Choi B.J."/>
            <person name="Jeon C.O."/>
        </authorList>
    </citation>
    <scope>NUCLEOTIDE SEQUENCE [LARGE SCALE GENOMIC DNA]</scope>
    <source>
        <strain evidence="2 3">KCTC 32108</strain>
    </source>
</reference>
<proteinExistence type="predicted"/>
<evidence type="ECO:0000313" key="2">
    <source>
        <dbReference type="EMBL" id="MDU0356434.1"/>
    </source>
</evidence>
<dbReference type="PANTHER" id="PTHR42732">
    <property type="entry name" value="BETA-GALACTOSIDASE"/>
    <property type="match status" value="1"/>
</dbReference>
<evidence type="ECO:0000313" key="3">
    <source>
        <dbReference type="Proteomes" id="UP001247805"/>
    </source>
</evidence>
<dbReference type="InterPro" id="IPR051913">
    <property type="entry name" value="GH2_Domain-Containing"/>
</dbReference>
<evidence type="ECO:0000259" key="1">
    <source>
        <dbReference type="Pfam" id="PF16355"/>
    </source>
</evidence>
<feature type="domain" description="DUF4982" evidence="1">
    <location>
        <begin position="131"/>
        <end position="193"/>
    </location>
</feature>
<dbReference type="InterPro" id="IPR013783">
    <property type="entry name" value="Ig-like_fold"/>
</dbReference>
<sequence length="301" mass="33650">MSEYGDWEYYRYNAGHNQANWYKLPEEARFSRQLISAGEQRLLQQSTNLQEAYVDNSKHRPVADSYWVMFDYNRGKFTNLESSGIASIDRLPKYSYYFYQSQRSPQVKSTKFKSGPMVYIASDWNQHSAPKVRVFTNSERVELYLNNKLVATQVPSRQVSSKVLPHPPMTFDLAKFEPGTLTAKAYIKDRLVAEHQVSTASKASALQLKIASHGVTVASNDTVFVHAQLIDNKGRPVTDNDVAVQFTIGGDAYVVNPENSQGVLTTKGIASALIRTGKNLSNISIEARVVDSSISPAKIAL</sequence>
<dbReference type="EMBL" id="JAWDIO010000002">
    <property type="protein sequence ID" value="MDU0356434.1"/>
    <property type="molecule type" value="Genomic_DNA"/>
</dbReference>
<protein>
    <submittedName>
        <fullName evidence="2">DUF4982 domain-containing protein</fullName>
    </submittedName>
</protein>
<dbReference type="RefSeq" id="WP_316027918.1">
    <property type="nucleotide sequence ID" value="NZ_JAWDIO010000002.1"/>
</dbReference>
<keyword evidence="3" id="KW-1185">Reference proteome</keyword>
<accession>A0ABU3T2E4</accession>
<organism evidence="2 3">
    <name type="scientific">Paraglaciecola aquimarina</name>
    <dbReference type="NCBI Taxonomy" id="1235557"/>
    <lineage>
        <taxon>Bacteria</taxon>
        <taxon>Pseudomonadati</taxon>
        <taxon>Pseudomonadota</taxon>
        <taxon>Gammaproteobacteria</taxon>
        <taxon>Alteromonadales</taxon>
        <taxon>Alteromonadaceae</taxon>
        <taxon>Paraglaciecola</taxon>
    </lineage>
</organism>